<dbReference type="InterPro" id="IPR032711">
    <property type="entry name" value="SoxY"/>
</dbReference>
<feature type="chain" id="PRO_5021459257" description="Ig-like SoxY domain-containing protein" evidence="1">
    <location>
        <begin position="24"/>
        <end position="162"/>
    </location>
</feature>
<keyword evidence="1" id="KW-0732">Signal</keyword>
<feature type="signal peptide" evidence="1">
    <location>
        <begin position="1"/>
        <end position="23"/>
    </location>
</feature>
<dbReference type="OrthoDB" id="9804570at2"/>
<protein>
    <recommendedName>
        <fullName evidence="2">Ig-like SoxY domain-containing protein</fullName>
    </recommendedName>
</protein>
<dbReference type="EMBL" id="RCZP01000003">
    <property type="protein sequence ID" value="TPG59702.1"/>
    <property type="molecule type" value="Genomic_DNA"/>
</dbReference>
<organism evidence="3 4">
    <name type="scientific">Muricoccus nepalensis</name>
    <dbReference type="NCBI Taxonomy" id="1854500"/>
    <lineage>
        <taxon>Bacteria</taxon>
        <taxon>Pseudomonadati</taxon>
        <taxon>Pseudomonadota</taxon>
        <taxon>Alphaproteobacteria</taxon>
        <taxon>Acetobacterales</taxon>
        <taxon>Roseomonadaceae</taxon>
        <taxon>Muricoccus</taxon>
    </lineage>
</organism>
<evidence type="ECO:0000259" key="2">
    <source>
        <dbReference type="Pfam" id="PF13501"/>
    </source>
</evidence>
<gene>
    <name evidence="3" type="ORF">EAH89_05565</name>
</gene>
<keyword evidence="4" id="KW-1185">Reference proteome</keyword>
<dbReference type="InterPro" id="IPR016568">
    <property type="entry name" value="Sulphur_oxidation_SoxY"/>
</dbReference>
<dbReference type="Pfam" id="PF13501">
    <property type="entry name" value="SoxY"/>
    <property type="match status" value="1"/>
</dbReference>
<comment type="caution">
    <text evidence="3">The sequence shown here is derived from an EMBL/GenBank/DDBJ whole genome shotgun (WGS) entry which is preliminary data.</text>
</comment>
<dbReference type="RefSeq" id="WP_140881799.1">
    <property type="nucleotide sequence ID" value="NZ_RCZP01000003.1"/>
</dbReference>
<evidence type="ECO:0000256" key="1">
    <source>
        <dbReference type="SAM" id="SignalP"/>
    </source>
</evidence>
<name>A0A502GDI0_9PROT</name>
<dbReference type="InterPro" id="IPR038162">
    <property type="entry name" value="SoxY_sf"/>
</dbReference>
<dbReference type="PIRSF" id="PIRSF010312">
    <property type="entry name" value="Sulphur_oxidation_SoxY"/>
    <property type="match status" value="1"/>
</dbReference>
<dbReference type="Gene3D" id="2.60.40.2470">
    <property type="entry name" value="SoxY domain"/>
    <property type="match status" value="1"/>
</dbReference>
<dbReference type="InterPro" id="IPR006311">
    <property type="entry name" value="TAT_signal"/>
</dbReference>
<dbReference type="Proteomes" id="UP000317078">
    <property type="component" value="Unassembled WGS sequence"/>
</dbReference>
<evidence type="ECO:0000313" key="4">
    <source>
        <dbReference type="Proteomes" id="UP000317078"/>
    </source>
</evidence>
<dbReference type="PROSITE" id="PS51318">
    <property type="entry name" value="TAT"/>
    <property type="match status" value="1"/>
</dbReference>
<proteinExistence type="predicted"/>
<feature type="domain" description="Ig-like SoxY" evidence="2">
    <location>
        <begin position="51"/>
        <end position="158"/>
    </location>
</feature>
<sequence>MSALSRRAVLALPPAMGAAAARAQGAPPAAAPSVLTEVQSAESFAAAERAILAGRVPVEGGIALEVPPLSENGNSVELSVAAESPMTAEDHVTAIHVLSEKNPFPRVATFHLTPRSGRAEVSTRVRLATSQTLVALAETSRGTVHRVGRNVIVILGACVETG</sequence>
<dbReference type="AlphaFoldDB" id="A0A502GDI0"/>
<reference evidence="3 4" key="1">
    <citation type="journal article" date="2019" name="Environ. Microbiol.">
        <title>Species interactions and distinct microbial communities in high Arctic permafrost affected cryosols are associated with the CH4 and CO2 gas fluxes.</title>
        <authorList>
            <person name="Altshuler I."/>
            <person name="Hamel J."/>
            <person name="Turney S."/>
            <person name="Magnuson E."/>
            <person name="Levesque R."/>
            <person name="Greer C."/>
            <person name="Whyte L.G."/>
        </authorList>
    </citation>
    <scope>NUCLEOTIDE SEQUENCE [LARGE SCALE GENOMIC DNA]</scope>
    <source>
        <strain evidence="3 4">S9.3B</strain>
    </source>
</reference>
<accession>A0A502GDI0</accession>
<evidence type="ECO:0000313" key="3">
    <source>
        <dbReference type="EMBL" id="TPG59702.1"/>
    </source>
</evidence>